<proteinExistence type="inferred from homology"/>
<feature type="domain" description="Tyr recombinase" evidence="4">
    <location>
        <begin position="132"/>
        <end position="323"/>
    </location>
</feature>
<dbReference type="GO" id="GO:0015074">
    <property type="term" value="P:DNA integration"/>
    <property type="evidence" value="ECO:0007669"/>
    <property type="project" value="InterPro"/>
</dbReference>
<evidence type="ECO:0000313" key="5">
    <source>
        <dbReference type="EMBL" id="MCY8120646.1"/>
    </source>
</evidence>
<dbReference type="InterPro" id="IPR013762">
    <property type="entry name" value="Integrase-like_cat_sf"/>
</dbReference>
<dbReference type="EMBL" id="JALANJ010000010">
    <property type="protein sequence ID" value="MCY8120646.1"/>
    <property type="molecule type" value="Genomic_DNA"/>
</dbReference>
<dbReference type="InterPro" id="IPR010998">
    <property type="entry name" value="Integrase_recombinase_N"/>
</dbReference>
<evidence type="ECO:0000313" key="6">
    <source>
        <dbReference type="Proteomes" id="UP001070352"/>
    </source>
</evidence>
<dbReference type="GO" id="GO:0006310">
    <property type="term" value="P:DNA recombination"/>
    <property type="evidence" value="ECO:0007669"/>
    <property type="project" value="UniProtKB-KW"/>
</dbReference>
<keyword evidence="2" id="KW-0238">DNA-binding</keyword>
<dbReference type="SUPFAM" id="SSF56349">
    <property type="entry name" value="DNA breaking-rejoining enzymes"/>
    <property type="match status" value="1"/>
</dbReference>
<dbReference type="InterPro" id="IPR011010">
    <property type="entry name" value="DNA_brk_join_enz"/>
</dbReference>
<dbReference type="InterPro" id="IPR002104">
    <property type="entry name" value="Integrase_catalytic"/>
</dbReference>
<protein>
    <submittedName>
        <fullName evidence="5">Tyrosine-type recombinase/integrase</fullName>
    </submittedName>
</protein>
<dbReference type="AlphaFoldDB" id="A0A9Q4H8S0"/>
<dbReference type="Pfam" id="PF00589">
    <property type="entry name" value="Phage_integrase"/>
    <property type="match status" value="1"/>
</dbReference>
<accession>A0A9Q4H8S0</accession>
<dbReference type="Proteomes" id="UP001070352">
    <property type="component" value="Unassembled WGS sequence"/>
</dbReference>
<dbReference type="PANTHER" id="PTHR30349:SF64">
    <property type="entry name" value="PROPHAGE INTEGRASE INTD-RELATED"/>
    <property type="match status" value="1"/>
</dbReference>
<dbReference type="Gene3D" id="1.10.150.130">
    <property type="match status" value="1"/>
</dbReference>
<evidence type="ECO:0000256" key="2">
    <source>
        <dbReference type="ARBA" id="ARBA00023125"/>
    </source>
</evidence>
<comment type="caution">
    <text evidence="5">The sequence shown here is derived from an EMBL/GenBank/DDBJ whole genome shotgun (WGS) entry which is preliminary data.</text>
</comment>
<comment type="similarity">
    <text evidence="1">Belongs to the 'phage' integrase family.</text>
</comment>
<dbReference type="InterPro" id="IPR050090">
    <property type="entry name" value="Tyrosine_recombinase_XerCD"/>
</dbReference>
<dbReference type="PANTHER" id="PTHR30349">
    <property type="entry name" value="PHAGE INTEGRASE-RELATED"/>
    <property type="match status" value="1"/>
</dbReference>
<name>A0A9Q4H8S0_BACSC</name>
<dbReference type="Gene3D" id="1.10.443.10">
    <property type="entry name" value="Intergrase catalytic core"/>
    <property type="match status" value="1"/>
</dbReference>
<dbReference type="PROSITE" id="PS51898">
    <property type="entry name" value="TYR_RECOMBINASE"/>
    <property type="match status" value="1"/>
</dbReference>
<evidence type="ECO:0000259" key="4">
    <source>
        <dbReference type="PROSITE" id="PS51898"/>
    </source>
</evidence>
<reference evidence="5" key="1">
    <citation type="submission" date="2022-02" db="EMBL/GenBank/DDBJ databases">
        <title>Crop Bioprotection Bacillus Genome Sequencing.</title>
        <authorList>
            <person name="Dunlap C."/>
        </authorList>
    </citation>
    <scope>NUCLEOTIDE SEQUENCE</scope>
    <source>
        <strain evidence="5">M18B4</strain>
    </source>
</reference>
<keyword evidence="3" id="KW-0233">DNA recombination</keyword>
<sequence>MTKKKDIFTVKEDLTELSNLIHKLSSSKSFKGRTKIEKALITVLRQMEVAGSRKRTMSDYRLHVTDFMNSESLTFLDEITTESIYLWLEKMDVSSQTRLIRLKCLKAFLTRCFDNGWLETKFWKSINIKVDKQIKEGAAEQDIKILLSVLDLKDFVQLRDATAVLLMYKTGIRVSTLANLEEKHIDLSDKLLRLNGDILKSRESLLLPFDDVLTRMLDVLMKQNKAIRCQYQKDNNFVFITKQGGPIATGPSNNNIQKRLNKYAREYGLKNINPHALRRGFAKSLLDKGARLADISKALGHSDLSVTTQYLYLDKNEVLENLREFL</sequence>
<evidence type="ECO:0000256" key="3">
    <source>
        <dbReference type="ARBA" id="ARBA00023172"/>
    </source>
</evidence>
<evidence type="ECO:0000256" key="1">
    <source>
        <dbReference type="ARBA" id="ARBA00008857"/>
    </source>
</evidence>
<dbReference type="GO" id="GO:0003677">
    <property type="term" value="F:DNA binding"/>
    <property type="evidence" value="ECO:0007669"/>
    <property type="project" value="UniProtKB-KW"/>
</dbReference>
<organism evidence="5 6">
    <name type="scientific">Bacillus spizizenii</name>
    <name type="common">Bacillus subtilis subsp. spizizenii</name>
    <dbReference type="NCBI Taxonomy" id="96241"/>
    <lineage>
        <taxon>Bacteria</taxon>
        <taxon>Bacillati</taxon>
        <taxon>Bacillota</taxon>
        <taxon>Bacilli</taxon>
        <taxon>Bacillales</taxon>
        <taxon>Bacillaceae</taxon>
        <taxon>Bacillus</taxon>
    </lineage>
</organism>
<gene>
    <name evidence="5" type="ORF">MOC45_08510</name>
</gene>